<dbReference type="WBParaSite" id="SPAL_0001497300.1">
    <property type="protein sequence ID" value="SPAL_0001497300.1"/>
    <property type="gene ID" value="SPAL_0001497300"/>
</dbReference>
<evidence type="ECO:0000313" key="3">
    <source>
        <dbReference type="WBParaSite" id="SPAL_0001497300.1"/>
    </source>
</evidence>
<sequence length="454" mass="51821">MVGEAIAPGSVEDVMLKVRSCHAEISGMNVERLIRDVKEFWDIDLIDFAYKHNFGPYPNFAAVVNFIRNIEGATLVPMRNRSGNFFVHFKRPDCLAQMVSMIHASKDKKRNRPSFRKNNGQSSHGNYNRSSYSGSSQSLHWNNNQKSTNGAKTRLVYEFYQTKDECGDSKDMKDLQSSKNQDKEQLYKAPNDQQSPNIPVTQQFSENPSETDSGTFENSEFARWYRAHIGQSKPSDVSKDEKSTSRRAVAPHLPQSIFDENVEKILINVENFPETSKKKQKGQKFVNTKWGEMPLKDVVVERKVNDIESIGHEKEDNIDSKVRGGSDSDTSPVINDEEIRKVAVNEEDKSKLNGKGEEDLGRTKDALFDEDDEDVLPTMEEVEQFLGEQVEDQETNKFANDPYNNDPDVIKDDETFFKVVDNLLAKKKNFKFPAMMRLTYVGNPPRLHKVKALN</sequence>
<evidence type="ECO:0000313" key="2">
    <source>
        <dbReference type="Proteomes" id="UP000046392"/>
    </source>
</evidence>
<evidence type="ECO:0000256" key="1">
    <source>
        <dbReference type="SAM" id="MobiDB-lite"/>
    </source>
</evidence>
<name>A0A0N5CAQ3_STREA</name>
<feature type="region of interest" description="Disordered" evidence="1">
    <location>
        <begin position="105"/>
        <end position="147"/>
    </location>
</feature>
<feature type="region of interest" description="Disordered" evidence="1">
    <location>
        <begin position="232"/>
        <end position="252"/>
    </location>
</feature>
<reference evidence="3" key="1">
    <citation type="submission" date="2017-02" db="UniProtKB">
        <authorList>
            <consortium name="WormBaseParasite"/>
        </authorList>
    </citation>
    <scope>IDENTIFICATION</scope>
</reference>
<dbReference type="Proteomes" id="UP000046392">
    <property type="component" value="Unplaced"/>
</dbReference>
<accession>A0A0N5CAQ3</accession>
<protein>
    <submittedName>
        <fullName evidence="3">HTH OST-type domain-containing protein</fullName>
    </submittedName>
</protein>
<feature type="region of interest" description="Disordered" evidence="1">
    <location>
        <begin position="167"/>
        <end position="216"/>
    </location>
</feature>
<feature type="compositionally biased region" description="Low complexity" evidence="1">
    <location>
        <begin position="122"/>
        <end position="138"/>
    </location>
</feature>
<keyword evidence="2" id="KW-1185">Reference proteome</keyword>
<feature type="compositionally biased region" description="Basic and acidic residues" evidence="1">
    <location>
        <begin position="167"/>
        <end position="186"/>
    </location>
</feature>
<feature type="compositionally biased region" description="Polar residues" evidence="1">
    <location>
        <begin position="191"/>
        <end position="216"/>
    </location>
</feature>
<feature type="compositionally biased region" description="Basic residues" evidence="1">
    <location>
        <begin position="106"/>
        <end position="115"/>
    </location>
</feature>
<proteinExistence type="predicted"/>
<organism evidence="2 3">
    <name type="scientific">Strongyloides papillosus</name>
    <name type="common">Intestinal threadworm</name>
    <dbReference type="NCBI Taxonomy" id="174720"/>
    <lineage>
        <taxon>Eukaryota</taxon>
        <taxon>Metazoa</taxon>
        <taxon>Ecdysozoa</taxon>
        <taxon>Nematoda</taxon>
        <taxon>Chromadorea</taxon>
        <taxon>Rhabditida</taxon>
        <taxon>Tylenchina</taxon>
        <taxon>Panagrolaimomorpha</taxon>
        <taxon>Strongyloidoidea</taxon>
        <taxon>Strongyloididae</taxon>
        <taxon>Strongyloides</taxon>
    </lineage>
</organism>
<dbReference type="AlphaFoldDB" id="A0A0N5CAQ3"/>